<evidence type="ECO:0000256" key="1">
    <source>
        <dbReference type="SAM" id="Phobius"/>
    </source>
</evidence>
<accession>A0A2P6AQ98</accession>
<dbReference type="RefSeq" id="WP_146089346.1">
    <property type="nucleotide sequence ID" value="NZ_PTQZ01000343.1"/>
</dbReference>
<evidence type="ECO:0000313" key="3">
    <source>
        <dbReference type="Proteomes" id="UP000243900"/>
    </source>
</evidence>
<keyword evidence="1" id="KW-1133">Transmembrane helix</keyword>
<feature type="non-terminal residue" evidence="2">
    <location>
        <position position="75"/>
    </location>
</feature>
<keyword evidence="1" id="KW-0472">Membrane</keyword>
<evidence type="ECO:0000313" key="2">
    <source>
        <dbReference type="EMBL" id="PQA28726.1"/>
    </source>
</evidence>
<dbReference type="AlphaFoldDB" id="A0A2P6AQ98"/>
<feature type="transmembrane region" description="Helical" evidence="1">
    <location>
        <begin position="30"/>
        <end position="47"/>
    </location>
</feature>
<comment type="caution">
    <text evidence="2">The sequence shown here is derived from an EMBL/GenBank/DDBJ whole genome shotgun (WGS) entry which is preliminary data.</text>
</comment>
<keyword evidence="1" id="KW-0812">Transmembrane</keyword>
<protein>
    <submittedName>
        <fullName evidence="2">Uncharacterized protein</fullName>
    </submittedName>
</protein>
<keyword evidence="3" id="KW-1185">Reference proteome</keyword>
<organism evidence="2 3">
    <name type="scientific">Amnimonas aquatica</name>
    <dbReference type="NCBI Taxonomy" id="2094561"/>
    <lineage>
        <taxon>Bacteria</taxon>
        <taxon>Pseudomonadati</taxon>
        <taxon>Pseudomonadota</taxon>
        <taxon>Gammaproteobacteria</taxon>
        <taxon>Moraxellales</taxon>
        <taxon>Moraxellaceae</taxon>
        <taxon>Amnimonas</taxon>
    </lineage>
</organism>
<dbReference type="Proteomes" id="UP000243900">
    <property type="component" value="Unassembled WGS sequence"/>
</dbReference>
<dbReference type="EMBL" id="PTQZ01000343">
    <property type="protein sequence ID" value="PQA28726.1"/>
    <property type="molecule type" value="Genomic_DNA"/>
</dbReference>
<sequence length="75" mass="8065">MAKKPSPTPIRFDPAIYYDYGISRRRRPKGLLLALCVVSAIAALLGLKHALPDAGAVTALIEAAESVTFNLREDA</sequence>
<proteinExistence type="predicted"/>
<reference evidence="3" key="1">
    <citation type="submission" date="2018-02" db="EMBL/GenBank/DDBJ databases">
        <title>Genome sequencing of Solimonas sp. HR-BB.</title>
        <authorList>
            <person name="Lee Y."/>
            <person name="Jeon C.O."/>
        </authorList>
    </citation>
    <scope>NUCLEOTIDE SEQUENCE [LARGE SCALE GENOMIC DNA]</scope>
    <source>
        <strain evidence="3">HR-E</strain>
    </source>
</reference>
<name>A0A2P6AQ98_9GAMM</name>
<gene>
    <name evidence="2" type="ORF">C5O18_09800</name>
</gene>